<dbReference type="NCBIfam" id="TIGR01025">
    <property type="entry name" value="uS19_arch"/>
    <property type="match status" value="1"/>
</dbReference>
<dbReference type="InterPro" id="IPR023575">
    <property type="entry name" value="Ribosomal_uS19_SF"/>
</dbReference>
<dbReference type="OrthoDB" id="1843218at2759"/>
<comment type="caution">
    <text evidence="6">The sequence shown here is derived from an EMBL/GenBank/DDBJ whole genome shotgun (WGS) entry which is preliminary data.</text>
</comment>
<dbReference type="InterPro" id="IPR005713">
    <property type="entry name" value="Ribosomal_uS19_euk/arc"/>
</dbReference>
<feature type="transmembrane region" description="Helical" evidence="5">
    <location>
        <begin position="38"/>
        <end position="56"/>
    </location>
</feature>
<reference evidence="6" key="2">
    <citation type="journal article" date="2023" name="Int. J. Mol. Sci.">
        <title>De Novo Assembly and Annotation of 11 Diverse Shrub Willow (Salix) Genomes Reveals Novel Gene Organization in Sex-Linked Regions.</title>
        <authorList>
            <person name="Hyden B."/>
            <person name="Feng K."/>
            <person name="Yates T.B."/>
            <person name="Jawdy S."/>
            <person name="Cereghino C."/>
            <person name="Smart L.B."/>
            <person name="Muchero W."/>
        </authorList>
    </citation>
    <scope>NUCLEOTIDE SEQUENCE</scope>
    <source>
        <tissue evidence="6">Shoot tip</tissue>
    </source>
</reference>
<evidence type="ECO:0000256" key="3">
    <source>
        <dbReference type="ARBA" id="ARBA00023274"/>
    </source>
</evidence>
<dbReference type="PANTHER" id="PTHR11880">
    <property type="entry name" value="RIBOSOMAL PROTEIN S19P FAMILY MEMBER"/>
    <property type="match status" value="1"/>
</dbReference>
<dbReference type="SUPFAM" id="SSF54570">
    <property type="entry name" value="Ribosomal protein S19"/>
    <property type="match status" value="1"/>
</dbReference>
<dbReference type="GO" id="GO:0003735">
    <property type="term" value="F:structural constituent of ribosome"/>
    <property type="evidence" value="ECO:0007669"/>
    <property type="project" value="InterPro"/>
</dbReference>
<evidence type="ECO:0000256" key="5">
    <source>
        <dbReference type="SAM" id="Phobius"/>
    </source>
</evidence>
<dbReference type="FunFam" id="3.30.860.10:FF:000002">
    <property type="entry name" value="40S ribosomal protein S15"/>
    <property type="match status" value="1"/>
</dbReference>
<name>A0A9Q0PB39_SALPP</name>
<keyword evidence="5" id="KW-1133">Transmembrane helix</keyword>
<dbReference type="HAMAP" id="MF_00531">
    <property type="entry name" value="Ribosomal_uS19"/>
    <property type="match status" value="1"/>
</dbReference>
<dbReference type="GO" id="GO:0003723">
    <property type="term" value="F:RNA binding"/>
    <property type="evidence" value="ECO:0007669"/>
    <property type="project" value="InterPro"/>
</dbReference>
<proteinExistence type="inferred from homology"/>
<keyword evidence="2 4" id="KW-0689">Ribosomal protein</keyword>
<dbReference type="PANTHER" id="PTHR11880:SF2">
    <property type="entry name" value="SMALL RIBOSOMAL SUBUNIT PROTEIN US19"/>
    <property type="match status" value="1"/>
</dbReference>
<keyword evidence="5" id="KW-0472">Membrane</keyword>
<evidence type="ECO:0000313" key="7">
    <source>
        <dbReference type="Proteomes" id="UP001151532"/>
    </source>
</evidence>
<dbReference type="InterPro" id="IPR020934">
    <property type="entry name" value="Ribosomal_uS19_CS"/>
</dbReference>
<protein>
    <submittedName>
        <fullName evidence="6">RIBOSOMAL PROTEIN S19P FAMILY MEMBER</fullName>
    </submittedName>
</protein>
<evidence type="ECO:0000256" key="1">
    <source>
        <dbReference type="ARBA" id="ARBA00007345"/>
    </source>
</evidence>
<reference evidence="6" key="1">
    <citation type="submission" date="2022-11" db="EMBL/GenBank/DDBJ databases">
        <authorList>
            <person name="Hyden B.L."/>
            <person name="Feng K."/>
            <person name="Yates T."/>
            <person name="Jawdy S."/>
            <person name="Smart L.B."/>
            <person name="Muchero W."/>
        </authorList>
    </citation>
    <scope>NUCLEOTIDE SEQUENCE</scope>
    <source>
        <tissue evidence="6">Shoot tip</tissue>
    </source>
</reference>
<keyword evidence="7" id="KW-1185">Reference proteome</keyword>
<organism evidence="6 7">
    <name type="scientific">Salix purpurea</name>
    <name type="common">Purple osier willow</name>
    <dbReference type="NCBI Taxonomy" id="77065"/>
    <lineage>
        <taxon>Eukaryota</taxon>
        <taxon>Viridiplantae</taxon>
        <taxon>Streptophyta</taxon>
        <taxon>Embryophyta</taxon>
        <taxon>Tracheophyta</taxon>
        <taxon>Spermatophyta</taxon>
        <taxon>Magnoliopsida</taxon>
        <taxon>eudicotyledons</taxon>
        <taxon>Gunneridae</taxon>
        <taxon>Pentapetalae</taxon>
        <taxon>rosids</taxon>
        <taxon>fabids</taxon>
        <taxon>Malpighiales</taxon>
        <taxon>Salicaceae</taxon>
        <taxon>Saliceae</taxon>
        <taxon>Salix</taxon>
    </lineage>
</organism>
<dbReference type="PRINTS" id="PR00975">
    <property type="entry name" value="RIBOSOMALS19"/>
</dbReference>
<dbReference type="Proteomes" id="UP001151532">
    <property type="component" value="Chromosome 2"/>
</dbReference>
<dbReference type="GO" id="GO:0022627">
    <property type="term" value="C:cytosolic small ribosomal subunit"/>
    <property type="evidence" value="ECO:0007669"/>
    <property type="project" value="TreeGrafter"/>
</dbReference>
<gene>
    <name evidence="6" type="ORF">OIU79_015127</name>
</gene>
<dbReference type="GO" id="GO:0000028">
    <property type="term" value="P:ribosomal small subunit assembly"/>
    <property type="evidence" value="ECO:0007669"/>
    <property type="project" value="TreeGrafter"/>
</dbReference>
<dbReference type="Pfam" id="PF00203">
    <property type="entry name" value="Ribosomal_S19"/>
    <property type="match status" value="1"/>
</dbReference>
<keyword evidence="5" id="KW-0812">Transmembrane</keyword>
<accession>A0A9Q0PB39</accession>
<dbReference type="Gene3D" id="3.30.860.10">
    <property type="entry name" value="30s Ribosomal Protein S19, Chain A"/>
    <property type="match status" value="1"/>
</dbReference>
<keyword evidence="3 4" id="KW-0687">Ribonucleoprotein</keyword>
<dbReference type="AlphaFoldDB" id="A0A9Q0PB39"/>
<dbReference type="EMBL" id="JAPFFK010000019">
    <property type="protein sequence ID" value="KAJ6684985.1"/>
    <property type="molecule type" value="Genomic_DNA"/>
</dbReference>
<evidence type="ECO:0000256" key="4">
    <source>
        <dbReference type="RuleBase" id="RU003485"/>
    </source>
</evidence>
<evidence type="ECO:0000256" key="2">
    <source>
        <dbReference type="ARBA" id="ARBA00022980"/>
    </source>
</evidence>
<sequence>MKGKKVWRESDFILFGNVKDNEENGHTFPLSSNLMGNQQSVVVLYTCIYLGRYFMLHGRMMPAQKREAPPGEKPEPVRTHLRNMIIVPEMIGSVIGVYNGKTFNQVEIKPEMISHYLAEFSISYKPVKHGRPGIGATHSSRFIPLK</sequence>
<evidence type="ECO:0000313" key="6">
    <source>
        <dbReference type="EMBL" id="KAJ6684985.1"/>
    </source>
</evidence>
<dbReference type="InterPro" id="IPR002222">
    <property type="entry name" value="Ribosomal_uS19"/>
</dbReference>
<dbReference type="GO" id="GO:0006412">
    <property type="term" value="P:translation"/>
    <property type="evidence" value="ECO:0007669"/>
    <property type="project" value="InterPro"/>
</dbReference>
<comment type="similarity">
    <text evidence="1 4">Belongs to the universal ribosomal protein uS19 family.</text>
</comment>
<dbReference type="PROSITE" id="PS00323">
    <property type="entry name" value="RIBOSOMAL_S19"/>
    <property type="match status" value="1"/>
</dbReference>